<keyword evidence="3" id="KW-1185">Reference proteome</keyword>
<dbReference type="RefSeq" id="WP_154332629.1">
    <property type="nucleotide sequence ID" value="NZ_VTFY01000002.1"/>
</dbReference>
<organism evidence="2 3">
    <name type="scientific">Eggerthella guodeyinii</name>
    <dbReference type="NCBI Taxonomy" id="2690837"/>
    <lineage>
        <taxon>Bacteria</taxon>
        <taxon>Bacillati</taxon>
        <taxon>Actinomycetota</taxon>
        <taxon>Coriobacteriia</taxon>
        <taxon>Eggerthellales</taxon>
        <taxon>Eggerthellaceae</taxon>
        <taxon>Eggerthella</taxon>
    </lineage>
</organism>
<evidence type="ECO:0000256" key="1">
    <source>
        <dbReference type="SAM" id="SignalP"/>
    </source>
</evidence>
<gene>
    <name evidence="2" type="ORF">GJG86_04490</name>
</gene>
<protein>
    <recommendedName>
        <fullName evidence="4">WxL domain-containing protein</fullName>
    </recommendedName>
</protein>
<evidence type="ECO:0000313" key="3">
    <source>
        <dbReference type="Proteomes" id="UP000438093"/>
    </source>
</evidence>
<keyword evidence="1" id="KW-0732">Signal</keyword>
<comment type="caution">
    <text evidence="2">The sequence shown here is derived from an EMBL/GenBank/DDBJ whole genome shotgun (WGS) entry which is preliminary data.</text>
</comment>
<evidence type="ECO:0000313" key="2">
    <source>
        <dbReference type="EMBL" id="MRX81749.1"/>
    </source>
</evidence>
<proteinExistence type="predicted"/>
<accession>A0A6N7RKG9</accession>
<dbReference type="AlphaFoldDB" id="A0A6N7RKG9"/>
<evidence type="ECO:0008006" key="4">
    <source>
        <dbReference type="Google" id="ProtNLM"/>
    </source>
</evidence>
<name>A0A6N7RKG9_9ACTN</name>
<reference evidence="3" key="1">
    <citation type="submission" date="2019-08" db="EMBL/GenBank/DDBJ databases">
        <title>Arthrobacter sp. nov., isolated from plateau pika and Tibetan wild ass.</title>
        <authorList>
            <person name="Ge Y."/>
        </authorList>
    </citation>
    <scope>NUCLEOTIDE SEQUENCE [LARGE SCALE GENOMIC DNA]</scope>
    <source>
        <strain evidence="3">HF-4214</strain>
    </source>
</reference>
<feature type="signal peptide" evidence="1">
    <location>
        <begin position="1"/>
        <end position="26"/>
    </location>
</feature>
<dbReference type="Proteomes" id="UP000438093">
    <property type="component" value="Unassembled WGS sequence"/>
</dbReference>
<feature type="chain" id="PRO_5026922794" description="WxL domain-containing protein" evidence="1">
    <location>
        <begin position="27"/>
        <end position="206"/>
    </location>
</feature>
<dbReference type="EMBL" id="VTFY01000002">
    <property type="protein sequence ID" value="MRX81749.1"/>
    <property type="molecule type" value="Genomic_DNA"/>
</dbReference>
<sequence length="206" mass="20432">MTKAKNIAAVLTATALAAAFAVPAFAATPGVEDGSYEKAEIAGGSFEAPTDIKATVHAPGAKVIKVTVPSQLPIGVATKVGSGSAHVIDADKTLPVQAEVRNYSQDSAVDVSVAKVADDSNLLEKISLSLAPATTMGTPGSDYSLAKGDSIDAPLFTNLAGTADGATNPGVGSLTLTASASPSEDLTSLEGSHTVTAVLKVSVPTA</sequence>